<keyword evidence="2" id="KW-1185">Reference proteome</keyword>
<accession>A0A557ZXX2</accession>
<organism evidence="1 2">
    <name type="scientific">Amycolatopsis acidiphila</name>
    <dbReference type="NCBI Taxonomy" id="715473"/>
    <lineage>
        <taxon>Bacteria</taxon>
        <taxon>Bacillati</taxon>
        <taxon>Actinomycetota</taxon>
        <taxon>Actinomycetes</taxon>
        <taxon>Pseudonocardiales</taxon>
        <taxon>Pseudonocardiaceae</taxon>
        <taxon>Amycolatopsis</taxon>
    </lineage>
</organism>
<dbReference type="Proteomes" id="UP000318578">
    <property type="component" value="Unassembled WGS sequence"/>
</dbReference>
<reference evidence="1 2" key="1">
    <citation type="submission" date="2019-07" db="EMBL/GenBank/DDBJ databases">
        <title>New species of Amycolatopsis and Streptomyces.</title>
        <authorList>
            <person name="Duangmal K."/>
            <person name="Teo W.F.A."/>
            <person name="Lipun K."/>
        </authorList>
    </citation>
    <scope>NUCLEOTIDE SEQUENCE [LARGE SCALE GENOMIC DNA]</scope>
    <source>
        <strain evidence="1 2">JCM 30562</strain>
    </source>
</reference>
<dbReference type="EMBL" id="VJZA01000094">
    <property type="protein sequence ID" value="TVT16868.1"/>
    <property type="molecule type" value="Genomic_DNA"/>
</dbReference>
<name>A0A557ZXX2_9PSEU</name>
<gene>
    <name evidence="1" type="ORF">FNH06_33700</name>
</gene>
<dbReference type="OrthoDB" id="2971563at2"/>
<dbReference type="SUPFAM" id="SSF56281">
    <property type="entry name" value="Metallo-hydrolase/oxidoreductase"/>
    <property type="match status" value="1"/>
</dbReference>
<comment type="caution">
    <text evidence="1">The sequence shown here is derived from an EMBL/GenBank/DDBJ whole genome shotgun (WGS) entry which is preliminary data.</text>
</comment>
<dbReference type="InterPro" id="IPR036866">
    <property type="entry name" value="RibonucZ/Hydroxyglut_hydro"/>
</dbReference>
<dbReference type="AlphaFoldDB" id="A0A557ZXX2"/>
<evidence type="ECO:0000313" key="2">
    <source>
        <dbReference type="Proteomes" id="UP000318578"/>
    </source>
</evidence>
<dbReference type="Gene3D" id="3.60.15.10">
    <property type="entry name" value="Ribonuclease Z/Hydroxyacylglutathione hydrolase-like"/>
    <property type="match status" value="1"/>
</dbReference>
<protein>
    <recommendedName>
        <fullName evidence="3">MBL fold metallo-hydrolase</fullName>
    </recommendedName>
</protein>
<evidence type="ECO:0008006" key="3">
    <source>
        <dbReference type="Google" id="ProtNLM"/>
    </source>
</evidence>
<proteinExistence type="predicted"/>
<evidence type="ECO:0000313" key="1">
    <source>
        <dbReference type="EMBL" id="TVT16868.1"/>
    </source>
</evidence>
<sequence>MTVEVGVSGGETLDFGGGAEVIAVPGHTEGSIQDRARTAESFRRPAALDVDTACFGHGDPTRRAARGSGPARCRRG</sequence>
<dbReference type="RefSeq" id="WP_144644100.1">
    <property type="nucleotide sequence ID" value="NZ_BNAX01000009.1"/>
</dbReference>